<proteinExistence type="predicted"/>
<dbReference type="KEGG" id="msw:MSSIT_1964"/>
<name>A0A0E3P4W0_9EURY</name>
<dbReference type="Pfam" id="PF20283">
    <property type="entry name" value="CTD7"/>
    <property type="match status" value="1"/>
</dbReference>
<evidence type="ECO:0000313" key="3">
    <source>
        <dbReference type="Proteomes" id="UP000033111"/>
    </source>
</evidence>
<dbReference type="HOGENOM" id="CLU_059732_0_0_2"/>
<dbReference type="GeneID" id="24860822"/>
<dbReference type="InterPro" id="IPR046913">
    <property type="entry name" value="ABC-3C_CTD7"/>
</dbReference>
<protein>
    <recommendedName>
        <fullName evidence="1">ABC-three component systems C-terminal domain-containing protein</fullName>
    </recommendedName>
</protein>
<reference evidence="2 3" key="1">
    <citation type="submission" date="2014-07" db="EMBL/GenBank/DDBJ databases">
        <title>Methanogenic archaea and the global carbon cycle.</title>
        <authorList>
            <person name="Henriksen J.R."/>
            <person name="Luke J."/>
            <person name="Reinhart S."/>
            <person name="Benedict M.N."/>
            <person name="Youngblut N.D."/>
            <person name="Metcalf M.E."/>
            <person name="Whitaker R.J."/>
            <person name="Metcalf W.W."/>
        </authorList>
    </citation>
    <scope>NUCLEOTIDE SEQUENCE [LARGE SCALE GENOMIC DNA]</scope>
    <source>
        <strain evidence="2 3">T4/M</strain>
    </source>
</reference>
<gene>
    <name evidence="2" type="ORF">MSSIT_1964</name>
</gene>
<accession>A0A0E3P4W0</accession>
<dbReference type="RefSeq" id="WP_048172225.1">
    <property type="nucleotide sequence ID" value="NZ_CP009506.1"/>
</dbReference>
<dbReference type="Proteomes" id="UP000033111">
    <property type="component" value="Chromosome"/>
</dbReference>
<dbReference type="PATRIC" id="fig|1434120.4.peg.2532"/>
<evidence type="ECO:0000313" key="2">
    <source>
        <dbReference type="EMBL" id="AKB28683.1"/>
    </source>
</evidence>
<evidence type="ECO:0000259" key="1">
    <source>
        <dbReference type="Pfam" id="PF20283"/>
    </source>
</evidence>
<dbReference type="EMBL" id="CP009506">
    <property type="protein sequence ID" value="AKB28683.1"/>
    <property type="molecule type" value="Genomic_DNA"/>
</dbReference>
<dbReference type="OrthoDB" id="359499at2157"/>
<dbReference type="AlphaFoldDB" id="A0A0E3P4W0"/>
<organism evidence="2 3">
    <name type="scientific">Methanosarcina siciliae T4/M</name>
    <dbReference type="NCBI Taxonomy" id="1434120"/>
    <lineage>
        <taxon>Archaea</taxon>
        <taxon>Methanobacteriati</taxon>
        <taxon>Methanobacteriota</taxon>
        <taxon>Stenosarchaea group</taxon>
        <taxon>Methanomicrobia</taxon>
        <taxon>Methanosarcinales</taxon>
        <taxon>Methanosarcinaceae</taxon>
        <taxon>Methanosarcina</taxon>
    </lineage>
</organism>
<keyword evidence="3" id="KW-1185">Reference proteome</keyword>
<feature type="domain" description="ABC-three component systems C-terminal" evidence="1">
    <location>
        <begin position="266"/>
        <end position="391"/>
    </location>
</feature>
<sequence length="399" mass="47152">MPNFNAAPPIIGFEYQKKCALKLLIDSIESTEEVCLTLEKIDDIFIEGIDKKVSIQTKHSELQNKSLTDRSSDFWKTIRVWSTNVKNGIINPDECFFVLITTAELSASSILNDFSKEERNFDVDKKLKYIINIAKEVTSWNEKRRGEDFLLLSKDEQLSIINNLYIYGSSDNIEVVSKRIKNKLKHSVDDKYIDDVYHQLYGWWEDRVEKHLLDKTKQNVITTREVRVKKLEISEGYWRNNLSICLNELNTTQIEDTVSSKSTLKFIEQLKLIGFNEDSEDTLQAKKDYCKAFLQTTKWIKNQEIFDDELSKYNRRLIEEWNENFRHMRSDLGSSCDIEYIKKKGRDLYWDTRKVRPHLKIRERCDEPFVQRGVYEILSDKLDVGWHKDYGMILGRYSK</sequence>